<dbReference type="CDD" id="cd07092">
    <property type="entry name" value="ALDH_ABALDH-YdcW"/>
    <property type="match status" value="1"/>
</dbReference>
<dbReference type="InterPro" id="IPR016161">
    <property type="entry name" value="Ald_DH/histidinol_DH"/>
</dbReference>
<dbReference type="Gene3D" id="3.40.605.10">
    <property type="entry name" value="Aldehyde Dehydrogenase, Chain A, domain 1"/>
    <property type="match status" value="1"/>
</dbReference>
<dbReference type="Pfam" id="PF00171">
    <property type="entry name" value="Aldedh"/>
    <property type="match status" value="1"/>
</dbReference>
<dbReference type="InterPro" id="IPR015657">
    <property type="entry name" value="Aminobutyraldehyde_DH"/>
</dbReference>
<dbReference type="PANTHER" id="PTHR11699">
    <property type="entry name" value="ALDEHYDE DEHYDROGENASE-RELATED"/>
    <property type="match status" value="1"/>
</dbReference>
<dbReference type="NCBIfam" id="NF010000">
    <property type="entry name" value="PRK13473.1"/>
    <property type="match status" value="1"/>
</dbReference>
<dbReference type="EMBL" id="CAACYE010000005">
    <property type="protein sequence ID" value="VFA87751.1"/>
    <property type="molecule type" value="Genomic_DNA"/>
</dbReference>
<dbReference type="GO" id="GO:0019145">
    <property type="term" value="F:aminobutyraldehyde dehydrogenase (NAD+) activity"/>
    <property type="evidence" value="ECO:0007669"/>
    <property type="project" value="UniProtKB-EC"/>
</dbReference>
<evidence type="ECO:0000256" key="4">
    <source>
        <dbReference type="RuleBase" id="RU003345"/>
    </source>
</evidence>
<dbReference type="InterPro" id="IPR015590">
    <property type="entry name" value="Aldehyde_DH_dom"/>
</dbReference>
<dbReference type="EC" id="1.2.1.19" evidence="6"/>
<dbReference type="PROSITE" id="PS00687">
    <property type="entry name" value="ALDEHYDE_DEHYDR_GLU"/>
    <property type="match status" value="1"/>
</dbReference>
<evidence type="ECO:0000259" key="5">
    <source>
        <dbReference type="Pfam" id="PF00171"/>
    </source>
</evidence>
<sequence length="478" mass="50599">MLDPGAYSANNLINGELVAAESGRLLDVLEPATGEVLARVPASGKEDVDAAVTAATQAFRSFRRTTPGERAEMLLTLAAKIEEHAEHIAMLESRNVGKPLPVARDEVAFAVDNLRFFAGAARTMEGRAGGEYLRGYESYIRREPIGVVAGIAPWNYPLLMATWKIGPALAAGNCSILKPSRQTPLTALYIAALAQDVFPAGAFNVLSGSAADIGDHLVADRRIGLVSLTGDTSTGRHIAEVAAAHVAQTHLELGGKAPVIVLDDADLDAVVAGIATAGFANSGQDCTAACRVIATPGIYDRLLEALVPAVQAIRVGDPQAGDDIDMGPLISAAHRQSILDVLAKTDGTILAGGKALPGNGFFLEPTVVANPSQADVLVQTEQFGPVVTVQRADDTDQAFEWANDVEFGLASSIWTQNLNHAARAVRDLDFGCVWVNDHMPVLSEMPHGGFKQSGYGKDMSIYALEEYTRIKHVMTKTN</sequence>
<proteinExistence type="inferred from homology"/>
<reference evidence="6" key="1">
    <citation type="submission" date="2019-02" db="EMBL/GenBank/DDBJ databases">
        <authorList>
            <consortium name="Pathogen Informatics"/>
        </authorList>
    </citation>
    <scope>NUCLEOTIDE SEQUENCE</scope>
    <source>
        <strain evidence="6">3012STDY6733949</strain>
    </source>
</reference>
<accession>A0A449GPR3</accession>
<gene>
    <name evidence="6" type="primary">prr</name>
    <name evidence="6" type="ORF">NCTC1935_05639</name>
</gene>
<dbReference type="FunFam" id="3.40.605.10:FF:000007">
    <property type="entry name" value="NAD/NADP-dependent betaine aldehyde dehydrogenase"/>
    <property type="match status" value="1"/>
</dbReference>
<dbReference type="AlphaFoldDB" id="A0A449GPR3"/>
<comment type="similarity">
    <text evidence="1 4">Belongs to the aldehyde dehydrogenase family.</text>
</comment>
<feature type="domain" description="Aldehyde dehydrogenase" evidence="5">
    <location>
        <begin position="19"/>
        <end position="473"/>
    </location>
</feature>
<dbReference type="SUPFAM" id="SSF53720">
    <property type="entry name" value="ALDH-like"/>
    <property type="match status" value="1"/>
</dbReference>
<dbReference type="InterPro" id="IPR029510">
    <property type="entry name" value="Ald_DH_CS_GLU"/>
</dbReference>
<protein>
    <submittedName>
        <fullName evidence="6">Gamma-aminobutyraldehyde dehydrogenase</fullName>
        <ecNumber evidence="6">1.2.1.19</ecNumber>
    </submittedName>
</protein>
<keyword evidence="2 4" id="KW-0560">Oxidoreductase</keyword>
<evidence type="ECO:0000256" key="3">
    <source>
        <dbReference type="PROSITE-ProRule" id="PRU10007"/>
    </source>
</evidence>
<dbReference type="InterPro" id="IPR016162">
    <property type="entry name" value="Ald_DH_N"/>
</dbReference>
<evidence type="ECO:0000256" key="2">
    <source>
        <dbReference type="ARBA" id="ARBA00023002"/>
    </source>
</evidence>
<dbReference type="InterPro" id="IPR016163">
    <property type="entry name" value="Ald_DH_C"/>
</dbReference>
<name>A0A449GPR3_NOCFR</name>
<dbReference type="Gene3D" id="3.40.309.10">
    <property type="entry name" value="Aldehyde Dehydrogenase, Chain A, domain 2"/>
    <property type="match status" value="1"/>
</dbReference>
<feature type="active site" evidence="3">
    <location>
        <position position="252"/>
    </location>
</feature>
<organism evidence="6">
    <name type="scientific">Nocardia farcinica</name>
    <dbReference type="NCBI Taxonomy" id="37329"/>
    <lineage>
        <taxon>Bacteria</taxon>
        <taxon>Bacillati</taxon>
        <taxon>Actinomycetota</taxon>
        <taxon>Actinomycetes</taxon>
        <taxon>Mycobacteriales</taxon>
        <taxon>Nocardiaceae</taxon>
        <taxon>Nocardia</taxon>
    </lineage>
</organism>
<evidence type="ECO:0000256" key="1">
    <source>
        <dbReference type="ARBA" id="ARBA00009986"/>
    </source>
</evidence>
<evidence type="ECO:0000313" key="6">
    <source>
        <dbReference type="EMBL" id="VFA87751.1"/>
    </source>
</evidence>
<dbReference type="RefSeq" id="WP_137354262.1">
    <property type="nucleotide sequence ID" value="NZ_CAACYE020000001.1"/>
</dbReference>